<evidence type="ECO:0000259" key="13">
    <source>
        <dbReference type="Pfam" id="PF00689"/>
    </source>
</evidence>
<evidence type="ECO:0000256" key="8">
    <source>
        <dbReference type="ARBA" id="ARBA00022989"/>
    </source>
</evidence>
<feature type="transmembrane region" description="Helical" evidence="11">
    <location>
        <begin position="391"/>
        <end position="416"/>
    </location>
</feature>
<dbReference type="Proteomes" id="UP000054937">
    <property type="component" value="Unassembled WGS sequence"/>
</dbReference>
<keyword evidence="3" id="KW-0479">Metal-binding</keyword>
<dbReference type="GO" id="GO:0005388">
    <property type="term" value="F:P-type calcium transporter activity"/>
    <property type="evidence" value="ECO:0007669"/>
    <property type="project" value="TreeGrafter"/>
</dbReference>
<evidence type="ECO:0000256" key="5">
    <source>
        <dbReference type="ARBA" id="ARBA00022840"/>
    </source>
</evidence>
<keyword evidence="16" id="KW-1185">Reference proteome</keyword>
<keyword evidence="2 11" id="KW-0812">Transmembrane</keyword>
<dbReference type="InterPro" id="IPR023299">
    <property type="entry name" value="ATPase_P-typ_cyto_dom_N"/>
</dbReference>
<dbReference type="GO" id="GO:0005524">
    <property type="term" value="F:ATP binding"/>
    <property type="evidence" value="ECO:0007669"/>
    <property type="project" value="UniProtKB-KW"/>
</dbReference>
<keyword evidence="8 11" id="KW-1133">Transmembrane helix</keyword>
<evidence type="ECO:0000256" key="2">
    <source>
        <dbReference type="ARBA" id="ARBA00022692"/>
    </source>
</evidence>
<feature type="compositionally biased region" description="Polar residues" evidence="10">
    <location>
        <begin position="1188"/>
        <end position="1200"/>
    </location>
</feature>
<dbReference type="InterPro" id="IPR006068">
    <property type="entry name" value="ATPase_P-typ_cation-transptr_C"/>
</dbReference>
<dbReference type="InterPro" id="IPR044492">
    <property type="entry name" value="P_typ_ATPase_HD_dom"/>
</dbReference>
<dbReference type="OMA" id="YQFIVMW"/>
<dbReference type="InParanoid" id="A0A0V0R9R8"/>
<feature type="region of interest" description="Disordered" evidence="10">
    <location>
        <begin position="1"/>
        <end position="24"/>
    </location>
</feature>
<keyword evidence="6" id="KW-0460">Magnesium</keyword>
<keyword evidence="4" id="KW-0547">Nucleotide-binding</keyword>
<evidence type="ECO:0000256" key="10">
    <source>
        <dbReference type="SAM" id="MobiDB-lite"/>
    </source>
</evidence>
<dbReference type="InterPro" id="IPR018303">
    <property type="entry name" value="ATPase_P-typ_P_site"/>
</dbReference>
<dbReference type="SFLD" id="SFLDG00002">
    <property type="entry name" value="C1.7:_P-type_atpase_like"/>
    <property type="match status" value="1"/>
</dbReference>
<dbReference type="InterPro" id="IPR008250">
    <property type="entry name" value="ATPase_P-typ_transduc_dom_A_sf"/>
</dbReference>
<feature type="domain" description="Cation-transporting P-type ATPase C-terminal" evidence="13">
    <location>
        <begin position="932"/>
        <end position="1162"/>
    </location>
</feature>
<feature type="compositionally biased region" description="Low complexity" evidence="10">
    <location>
        <begin position="1231"/>
        <end position="1246"/>
    </location>
</feature>
<dbReference type="InterPro" id="IPR036412">
    <property type="entry name" value="HAD-like_sf"/>
</dbReference>
<feature type="region of interest" description="Disordered" evidence="10">
    <location>
        <begin position="741"/>
        <end position="762"/>
    </location>
</feature>
<dbReference type="InterPro" id="IPR023214">
    <property type="entry name" value="HAD_sf"/>
</dbReference>
<dbReference type="SUPFAM" id="SSF81653">
    <property type="entry name" value="Calcium ATPase, transduction domain A"/>
    <property type="match status" value="1"/>
</dbReference>
<dbReference type="Gene3D" id="3.40.50.1000">
    <property type="entry name" value="HAD superfamily/HAD-like"/>
    <property type="match status" value="1"/>
</dbReference>
<dbReference type="GO" id="GO:0012505">
    <property type="term" value="C:endomembrane system"/>
    <property type="evidence" value="ECO:0007669"/>
    <property type="project" value="UniProtKB-SubCell"/>
</dbReference>
<dbReference type="Gene3D" id="1.20.1110.10">
    <property type="entry name" value="Calcium-transporting ATPase, transmembrane domain"/>
    <property type="match status" value="2"/>
</dbReference>
<dbReference type="InterPro" id="IPR004014">
    <property type="entry name" value="ATPase_P-typ_cation-transptr_N"/>
</dbReference>
<feature type="transmembrane region" description="Helical" evidence="11">
    <location>
        <begin position="350"/>
        <end position="371"/>
    </location>
</feature>
<dbReference type="PROSITE" id="PS00154">
    <property type="entry name" value="ATPASE_E1_E2"/>
    <property type="match status" value="1"/>
</dbReference>
<feature type="transmembrane region" description="Helical" evidence="11">
    <location>
        <begin position="1108"/>
        <end position="1131"/>
    </location>
</feature>
<dbReference type="Pfam" id="PF00690">
    <property type="entry name" value="Cation_ATPase_N"/>
    <property type="match status" value="1"/>
</dbReference>
<dbReference type="InterPro" id="IPR001757">
    <property type="entry name" value="P_typ_ATPase"/>
</dbReference>
<protein>
    <submittedName>
        <fullName evidence="15">P-type ATPase, cytoplasmic domain N</fullName>
    </submittedName>
</protein>
<comment type="subcellular location">
    <subcellularLocation>
        <location evidence="1">Endomembrane system</location>
        <topology evidence="1">Multi-pass membrane protein</topology>
    </subcellularLocation>
</comment>
<dbReference type="Pfam" id="PF00122">
    <property type="entry name" value="E1-E2_ATPase"/>
    <property type="match status" value="1"/>
</dbReference>
<evidence type="ECO:0000256" key="11">
    <source>
        <dbReference type="SAM" id="Phobius"/>
    </source>
</evidence>
<feature type="transmembrane region" description="Helical" evidence="11">
    <location>
        <begin position="978"/>
        <end position="999"/>
    </location>
</feature>
<dbReference type="OrthoDB" id="3352408at2759"/>
<feature type="domain" description="Cation-transporting P-type ATPase N-terminal" evidence="14">
    <location>
        <begin position="91"/>
        <end position="149"/>
    </location>
</feature>
<dbReference type="GO" id="GO:0046872">
    <property type="term" value="F:metal ion binding"/>
    <property type="evidence" value="ECO:0007669"/>
    <property type="project" value="UniProtKB-KW"/>
</dbReference>
<evidence type="ECO:0000256" key="4">
    <source>
        <dbReference type="ARBA" id="ARBA00022741"/>
    </source>
</evidence>
<reference evidence="15 16" key="1">
    <citation type="journal article" date="2015" name="Sci. Rep.">
        <title>Genome of the facultative scuticociliatosis pathogen Pseudocohnilembus persalinus provides insight into its virulence through horizontal gene transfer.</title>
        <authorList>
            <person name="Xiong J."/>
            <person name="Wang G."/>
            <person name="Cheng J."/>
            <person name="Tian M."/>
            <person name="Pan X."/>
            <person name="Warren A."/>
            <person name="Jiang C."/>
            <person name="Yuan D."/>
            <person name="Miao W."/>
        </authorList>
    </citation>
    <scope>NUCLEOTIDE SEQUENCE [LARGE SCALE GENOMIC DNA]</scope>
    <source>
        <strain evidence="15">36N120E</strain>
    </source>
</reference>
<dbReference type="GO" id="GO:0005886">
    <property type="term" value="C:plasma membrane"/>
    <property type="evidence" value="ECO:0007669"/>
    <property type="project" value="TreeGrafter"/>
</dbReference>
<dbReference type="InterPro" id="IPR059000">
    <property type="entry name" value="ATPase_P-type_domA"/>
</dbReference>
<feature type="domain" description="P-type ATPase A" evidence="12">
    <location>
        <begin position="205"/>
        <end position="328"/>
    </location>
</feature>
<evidence type="ECO:0000256" key="1">
    <source>
        <dbReference type="ARBA" id="ARBA00004127"/>
    </source>
</evidence>
<feature type="transmembrane region" description="Helical" evidence="11">
    <location>
        <begin position="1143"/>
        <end position="1161"/>
    </location>
</feature>
<proteinExistence type="predicted"/>
<evidence type="ECO:0000256" key="6">
    <source>
        <dbReference type="ARBA" id="ARBA00022842"/>
    </source>
</evidence>
<evidence type="ECO:0000313" key="16">
    <source>
        <dbReference type="Proteomes" id="UP000054937"/>
    </source>
</evidence>
<evidence type="ECO:0000259" key="12">
    <source>
        <dbReference type="Pfam" id="PF00122"/>
    </source>
</evidence>
<dbReference type="Gene3D" id="3.40.1110.10">
    <property type="entry name" value="Calcium-transporting ATPase, cytoplasmic domain N"/>
    <property type="match status" value="1"/>
</dbReference>
<dbReference type="GO" id="GO:0016887">
    <property type="term" value="F:ATP hydrolysis activity"/>
    <property type="evidence" value="ECO:0007669"/>
    <property type="project" value="InterPro"/>
</dbReference>
<evidence type="ECO:0000313" key="15">
    <source>
        <dbReference type="EMBL" id="KRX11241.1"/>
    </source>
</evidence>
<dbReference type="Pfam" id="PF00689">
    <property type="entry name" value="Cation_ATPase_C"/>
    <property type="match status" value="1"/>
</dbReference>
<dbReference type="SFLD" id="SFLDF00027">
    <property type="entry name" value="p-type_atpase"/>
    <property type="match status" value="1"/>
</dbReference>
<evidence type="ECO:0000259" key="14">
    <source>
        <dbReference type="Pfam" id="PF00690"/>
    </source>
</evidence>
<accession>A0A0V0R9R8</accession>
<dbReference type="NCBIfam" id="TIGR01494">
    <property type="entry name" value="ATPase_P-type"/>
    <property type="match status" value="2"/>
</dbReference>
<name>A0A0V0R9R8_PSEPJ</name>
<evidence type="ECO:0000256" key="7">
    <source>
        <dbReference type="ARBA" id="ARBA00022967"/>
    </source>
</evidence>
<dbReference type="PANTHER" id="PTHR24093:SF369">
    <property type="entry name" value="CALCIUM-TRANSPORTING ATPASE"/>
    <property type="match status" value="1"/>
</dbReference>
<sequence>MVNQSSTSPQKRENKYKENSSQNPEDLINDEQLHLWQELDKNLDNSFQCKLSQMIELVNMSKVRTFSQEVDLMENWAKKNKCPQNKLLQWVEKGLRTDFERGLDESDFQVREKRHNRRQVVTSKSFCSLFFDAMNDFTLKILIVCAFLSIFIQMLTADDHERSTAWIEGFAILVAVLVCSTVAAGNDYQKEKQFQELNKVSDNMKKVGVYRNGKLVSIHRDDIYTGDIIQLVNGMELPADGIVIEGNDVTTDESVMTGEPDPVAKATLEKCIKERERIKAENTGENALNRHEVPSPILMSGTTVLSGDGKFLVTVIGKNSCQGEIEEKLKQKEDPATPLQMKLEVIANDIGLFGLYSAILIIIVLLIRFTIERISEGEFEWSHLGEILDFFIIGVTVVVVAIPEGLPLSVTLSLAFSTKKMLSDKNLVRKLQACETMGGANNICSDKTGTLTMNKMELTQVWNMKDHDIDTTKEKLNLDDLVNQNIKDIFLQSIAVNNTAEITDKKDQNGKIQQVMIGSATELAFLKYLKKCSLDWNEYSKKFEVTHKIPFSSVRKMMSRVIIVDGKRRLLVKGASEIVLAGCSYIHEWESDNKVAIDQQKQDKIQSAIKGFADKAMRTICLAYKDLGSNENDVEGQDAKGIRDVEKSDLVLVAICGIRDNLRDGVPEAVLQCQKSGITVRMVTGDNPHTAKAIAKNCNIYKEGDTVILGEDFMAKVGPIICKLCRTVKCDCPLYIEDGAEEDKEENEQEKNKKKQKQKEKEELQGILAKEDKLNQSEVLNQKQDGKVKEKVSKKKKKAREDVLKNQDVFREIYEKITVMARSRPVDKYAFVLGLIEEGQVVAVTGDGTNDSPALKKADVGFAMGIAGTQVAKNASDIILTDDNFSSIVRAVLWGRNIYDSIRKFLQFQLTVNVVAVVVTLIGAAISKQDFLKPIQMLWVNLIMDTFASLALATEPPDEKLLDRPPHRRDDYIISKKMFKHIIFQSIYQLIVVFFVAYWGEHFIKEYIDEIDEKGDFLVQYKYNLNKFSYSEYYEDKVNDNLYVASGRDWNIQGTLREYSDEADILTPSRHFTFLFNVFVMMQVFNFLNARKIEDEYNIFHRMFNNPLFFLIMLIIICLQVIFITFGGTALHCYKHFGLHWDHWLLCILFALGGNIVSLLIKPINENKLLFCKSKQKEETKGQDDVEAQQQKRSLNQSKKLSMADSKRRKSSILDLRKEHRRLTGNMGSVSRKFSNANKSKNNMNKSKGDKKIKHKPSQEDISHINSAGKQSQNQSQNQLINQRYFESHQEQAGMIE</sequence>
<dbReference type="PANTHER" id="PTHR24093">
    <property type="entry name" value="CATION TRANSPORTING ATPASE"/>
    <property type="match status" value="1"/>
</dbReference>
<dbReference type="Pfam" id="PF08282">
    <property type="entry name" value="Hydrolase_3"/>
    <property type="match status" value="1"/>
</dbReference>
<feature type="transmembrane region" description="Helical" evidence="11">
    <location>
        <begin position="163"/>
        <end position="184"/>
    </location>
</feature>
<dbReference type="SUPFAM" id="SSF81660">
    <property type="entry name" value="Metal cation-transporting ATPase, ATP-binding domain N"/>
    <property type="match status" value="1"/>
</dbReference>
<dbReference type="SUPFAM" id="SSF81665">
    <property type="entry name" value="Calcium ATPase, transmembrane domain M"/>
    <property type="match status" value="1"/>
</dbReference>
<comment type="caution">
    <text evidence="15">The sequence shown here is derived from an EMBL/GenBank/DDBJ whole genome shotgun (WGS) entry which is preliminary data.</text>
</comment>
<dbReference type="SUPFAM" id="SSF56784">
    <property type="entry name" value="HAD-like"/>
    <property type="match status" value="1"/>
</dbReference>
<dbReference type="SFLD" id="SFLDS00003">
    <property type="entry name" value="Haloacid_Dehalogenase"/>
    <property type="match status" value="1"/>
</dbReference>
<evidence type="ECO:0000256" key="9">
    <source>
        <dbReference type="ARBA" id="ARBA00023136"/>
    </source>
</evidence>
<dbReference type="Gene3D" id="2.70.150.10">
    <property type="entry name" value="Calcium-transporting ATPase, cytoplasmic transduction domain A"/>
    <property type="match status" value="1"/>
</dbReference>
<dbReference type="PRINTS" id="PR00119">
    <property type="entry name" value="CATATPASE"/>
</dbReference>
<feature type="transmembrane region" description="Helical" evidence="11">
    <location>
        <begin position="137"/>
        <end position="157"/>
    </location>
</feature>
<dbReference type="InterPro" id="IPR023298">
    <property type="entry name" value="ATPase_P-typ_TM_dom_sf"/>
</dbReference>
<dbReference type="EMBL" id="LDAU01000003">
    <property type="protein sequence ID" value="KRX11241.1"/>
    <property type="molecule type" value="Genomic_DNA"/>
</dbReference>
<keyword evidence="7" id="KW-1278">Translocase</keyword>
<keyword evidence="9 11" id="KW-0472">Membrane</keyword>
<keyword evidence="5" id="KW-0067">ATP-binding</keyword>
<feature type="transmembrane region" description="Helical" evidence="11">
    <location>
        <begin position="905"/>
        <end position="926"/>
    </location>
</feature>
<evidence type="ECO:0000256" key="3">
    <source>
        <dbReference type="ARBA" id="ARBA00022723"/>
    </source>
</evidence>
<organism evidence="15 16">
    <name type="scientific">Pseudocohnilembus persalinus</name>
    <name type="common">Ciliate</name>
    <dbReference type="NCBI Taxonomy" id="266149"/>
    <lineage>
        <taxon>Eukaryota</taxon>
        <taxon>Sar</taxon>
        <taxon>Alveolata</taxon>
        <taxon>Ciliophora</taxon>
        <taxon>Intramacronucleata</taxon>
        <taxon>Oligohymenophorea</taxon>
        <taxon>Scuticociliatia</taxon>
        <taxon>Philasterida</taxon>
        <taxon>Pseudocohnilembidae</taxon>
        <taxon>Pseudocohnilembus</taxon>
    </lineage>
</organism>
<gene>
    <name evidence="15" type="ORF">PPERSA_07766</name>
</gene>
<dbReference type="CDD" id="cd02081">
    <property type="entry name" value="P-type_ATPase_Ca_PMCA-like"/>
    <property type="match status" value="1"/>
</dbReference>
<feature type="region of interest" description="Disordered" evidence="10">
    <location>
        <begin position="1181"/>
        <end position="1297"/>
    </location>
</feature>
<dbReference type="Pfam" id="PF13246">
    <property type="entry name" value="Cation_ATPase"/>
    <property type="match status" value="1"/>
</dbReference>